<feature type="domain" description="Methionyl/Valyl/Leucyl/Isoleucyl-tRNA synthetase anticodon-binding" evidence="11">
    <location>
        <begin position="708"/>
        <end position="827"/>
    </location>
</feature>
<keyword evidence="2 8" id="KW-0963">Cytoplasm</keyword>
<evidence type="ECO:0000313" key="12">
    <source>
        <dbReference type="EMBL" id="RSN70902.1"/>
    </source>
</evidence>
<proteinExistence type="inferred from homology"/>
<dbReference type="Gene3D" id="3.90.740.10">
    <property type="entry name" value="Valyl/Leucyl/Isoleucyl-tRNA synthetase, editing domain"/>
    <property type="match status" value="1"/>
</dbReference>
<evidence type="ECO:0000256" key="6">
    <source>
        <dbReference type="ARBA" id="ARBA00022917"/>
    </source>
</evidence>
<feature type="short sequence motif" description="'HIGH' region" evidence="8">
    <location>
        <begin position="45"/>
        <end position="55"/>
    </location>
</feature>
<keyword evidence="5 8" id="KW-0067">ATP-binding</keyword>
<evidence type="ECO:0000259" key="11">
    <source>
        <dbReference type="Pfam" id="PF08264"/>
    </source>
</evidence>
<comment type="similarity">
    <text evidence="1 8">Belongs to the class-I aminoacyl-tRNA synthetase family.</text>
</comment>
<dbReference type="PANTHER" id="PTHR45794">
    <property type="entry name" value="LEUCYL-TRNA SYNTHETASE"/>
    <property type="match status" value="1"/>
</dbReference>
<dbReference type="FunFam" id="3.90.740.10:FF:000024">
    <property type="entry name" value="Leucine--tRNA ligase"/>
    <property type="match status" value="1"/>
</dbReference>
<dbReference type="SUPFAM" id="SSF52374">
    <property type="entry name" value="Nucleotidylyl transferase"/>
    <property type="match status" value="1"/>
</dbReference>
<accession>A0A429GB01</accession>
<dbReference type="SUPFAM" id="SSF47323">
    <property type="entry name" value="Anticodon-binding domain of a subclass of class I aminoacyl-tRNA synthetases"/>
    <property type="match status" value="1"/>
</dbReference>
<dbReference type="InterPro" id="IPR004493">
    <property type="entry name" value="Leu-tRNA-synth_Ia_arc/euk"/>
</dbReference>
<evidence type="ECO:0000256" key="7">
    <source>
        <dbReference type="ARBA" id="ARBA00023146"/>
    </source>
</evidence>
<dbReference type="EMBL" id="RCOR01000001">
    <property type="protein sequence ID" value="RSN70902.1"/>
    <property type="molecule type" value="Genomic_DNA"/>
</dbReference>
<dbReference type="AlphaFoldDB" id="A0A429GB01"/>
<dbReference type="GO" id="GO:0004823">
    <property type="term" value="F:leucine-tRNA ligase activity"/>
    <property type="evidence" value="ECO:0007669"/>
    <property type="project" value="UniProtKB-UniRule"/>
</dbReference>
<evidence type="ECO:0000256" key="3">
    <source>
        <dbReference type="ARBA" id="ARBA00022598"/>
    </source>
</evidence>
<keyword evidence="7 8" id="KW-0030">Aminoacyl-tRNA synthetase</keyword>
<comment type="subcellular location">
    <subcellularLocation>
        <location evidence="8">Cytoplasm</location>
    </subcellularLocation>
</comment>
<dbReference type="HAMAP" id="MF_00049_A">
    <property type="entry name" value="Leu_tRNA_synth_A"/>
    <property type="match status" value="1"/>
</dbReference>
<dbReference type="InterPro" id="IPR014729">
    <property type="entry name" value="Rossmann-like_a/b/a_fold"/>
</dbReference>
<dbReference type="Pfam" id="PF00133">
    <property type="entry name" value="tRNA-synt_1"/>
    <property type="match status" value="1"/>
</dbReference>
<evidence type="ECO:0000256" key="1">
    <source>
        <dbReference type="ARBA" id="ARBA00005594"/>
    </source>
</evidence>
<keyword evidence="3 8" id="KW-0436">Ligase</keyword>
<dbReference type="PANTHER" id="PTHR45794:SF1">
    <property type="entry name" value="LEUCINE--TRNA LIGASE, CYTOPLASMIC"/>
    <property type="match status" value="1"/>
</dbReference>
<dbReference type="NCBIfam" id="TIGR00395">
    <property type="entry name" value="leuS_arch"/>
    <property type="match status" value="1"/>
</dbReference>
<evidence type="ECO:0000256" key="9">
    <source>
        <dbReference type="SAM" id="MobiDB-lite"/>
    </source>
</evidence>
<dbReference type="Gene3D" id="3.30.2320.20">
    <property type="entry name" value="Class I aminoacyl-tRNA synthetases (RS)"/>
    <property type="match status" value="1"/>
</dbReference>
<dbReference type="InterPro" id="IPR009080">
    <property type="entry name" value="tRNAsynth_Ia_anticodon-bd"/>
</dbReference>
<feature type="domain" description="Aminoacyl-tRNA synthetase class Ia" evidence="10">
    <location>
        <begin position="16"/>
        <end position="671"/>
    </location>
</feature>
<dbReference type="Gene3D" id="1.10.10.720">
    <property type="entry name" value="leucyl-tRNA synthetase"/>
    <property type="match status" value="1"/>
</dbReference>
<sequence length="953" mass="109988">MSVEELVERLRGIERKWQERWEKSRIFEADPDKSLKKFYLTVAYPYPNSPQHIGHGRTYGLTDAYARFKRMQGYNVLFPMAFHYTGTPILAMAKRLREGDPEIIDSFLRIYGIPEEKIKELEDPLKMARYFHEEIKAGMKLMGYSIDWRREFTTIDPAYNKFITWQFMKLQERGYLTKGKHPVGWCPRCDNAVGQHDTRGDVEPEITEVTLIKFEGDSLIIPTATYRPETVFGVTNIWINPEVEYRIVEVNGERWVLSEEAVVKLKFQGFDVKEVGRVKGEELIGRYFRNPATGKDVPVLPAKFVKPDYGTGIVMSVPGHAPYDFLALRDLKSDLETLRRYGIEDISGLEPISIIEVEGFSDLPAKDAVESLGVKDQLDVKAEEATQLIYSKEYHTGRMKANTSYPGMPVKEAKERVKEDLIMSGKAHKFYEIANSPVYCRCGAKVVVKIVEDQWFIDYSNPEWKKLAHEALREMRIIPKELRREFEDAIDWMREKACARKSGLGTRLPFDPNWIIESLSDSTIYMAFYTISKYINSGILDASKLDEEVFDYILLGKGNEKDLSSRKGIDEDVLRRVREEFLYWYPLDSRHSGRDLVWNHLTFFIFNHVAIFPRDLWPRQIVVNGSVTMEGKKMSKSLGNIIPIRRAVELFGADPIRLSVMGSAELSSDADFSPIVASSTLKRLFRILDLASEFSSFDEELIVEDLWDMWLVTMLKLHVKEITDAMEECRAREAIHHSVYLLLNEVEEYLEAKGEANGRLMKYILNVWARLLAPFAPHVAEEIWETIGEEGFVSLAPWPSHEEIPEYREADISYKVLSNIIEDVKSISSSGISGSNLYIYVASPWKYELFRRIEELKPKIGLDPRRLIPELMKDPAFRERGSYVPEIVKQLSSGGWPWLPDRDKELSALETAKNYLERKLGMKVRVDLEENPSYDPKKRASRALPGRPAIYIE</sequence>
<evidence type="ECO:0000256" key="5">
    <source>
        <dbReference type="ARBA" id="ARBA00022840"/>
    </source>
</evidence>
<organism evidence="12 13">
    <name type="scientific">Candidatus Korarchaeum cryptofilum</name>
    <dbReference type="NCBI Taxonomy" id="498846"/>
    <lineage>
        <taxon>Archaea</taxon>
        <taxon>Thermoproteota</taxon>
        <taxon>Candidatus Korarchaeia</taxon>
        <taxon>Candidatus Korarchaeales</taxon>
        <taxon>Candidatus Korarchaeaceae</taxon>
        <taxon>Candidatus Korarchaeum</taxon>
    </lineage>
</organism>
<dbReference type="FunFam" id="1.10.730.10:FF:000051">
    <property type="entry name" value="Leucine--tRNA ligase"/>
    <property type="match status" value="1"/>
</dbReference>
<comment type="catalytic activity">
    <reaction evidence="8">
        <text>tRNA(Leu) + L-leucine + ATP = L-leucyl-tRNA(Leu) + AMP + diphosphate</text>
        <dbReference type="Rhea" id="RHEA:11688"/>
        <dbReference type="Rhea" id="RHEA-COMP:9613"/>
        <dbReference type="Rhea" id="RHEA-COMP:9622"/>
        <dbReference type="ChEBI" id="CHEBI:30616"/>
        <dbReference type="ChEBI" id="CHEBI:33019"/>
        <dbReference type="ChEBI" id="CHEBI:57427"/>
        <dbReference type="ChEBI" id="CHEBI:78442"/>
        <dbReference type="ChEBI" id="CHEBI:78494"/>
        <dbReference type="ChEBI" id="CHEBI:456215"/>
        <dbReference type="EC" id="6.1.1.4"/>
    </reaction>
</comment>
<evidence type="ECO:0000313" key="13">
    <source>
        <dbReference type="Proteomes" id="UP000278149"/>
    </source>
</evidence>
<gene>
    <name evidence="8 12" type="primary">leuS</name>
    <name evidence="12" type="ORF">D9Q81_00015</name>
</gene>
<dbReference type="GO" id="GO:0005737">
    <property type="term" value="C:cytoplasm"/>
    <property type="evidence" value="ECO:0007669"/>
    <property type="project" value="UniProtKB-SubCell"/>
</dbReference>
<evidence type="ECO:0000256" key="2">
    <source>
        <dbReference type="ARBA" id="ARBA00022490"/>
    </source>
</evidence>
<dbReference type="InterPro" id="IPR013155">
    <property type="entry name" value="M/V/L/I-tRNA-synth_anticd-bd"/>
</dbReference>
<dbReference type="InterPro" id="IPR020791">
    <property type="entry name" value="Leu-tRNA-lgase_arc"/>
</dbReference>
<dbReference type="NCBIfam" id="NF008957">
    <property type="entry name" value="PRK12300.1"/>
    <property type="match status" value="1"/>
</dbReference>
<dbReference type="Gene3D" id="1.10.730.10">
    <property type="entry name" value="Isoleucyl-tRNA Synthetase, Domain 1"/>
    <property type="match status" value="1"/>
</dbReference>
<dbReference type="InterPro" id="IPR009008">
    <property type="entry name" value="Val/Leu/Ile-tRNA-synth_edit"/>
</dbReference>
<dbReference type="Pfam" id="PF08264">
    <property type="entry name" value="Anticodon_1"/>
    <property type="match status" value="1"/>
</dbReference>
<evidence type="ECO:0000256" key="4">
    <source>
        <dbReference type="ARBA" id="ARBA00022741"/>
    </source>
</evidence>
<evidence type="ECO:0000256" key="8">
    <source>
        <dbReference type="HAMAP-Rule" id="MF_00049"/>
    </source>
</evidence>
<dbReference type="InterPro" id="IPR002300">
    <property type="entry name" value="aa-tRNA-synth_Ia"/>
</dbReference>
<feature type="short sequence motif" description="'KMSKS' region" evidence="8">
    <location>
        <begin position="633"/>
        <end position="637"/>
    </location>
</feature>
<feature type="region of interest" description="Disordered" evidence="9">
    <location>
        <begin position="931"/>
        <end position="953"/>
    </location>
</feature>
<dbReference type="Proteomes" id="UP000278149">
    <property type="component" value="Unassembled WGS sequence"/>
</dbReference>
<dbReference type="EC" id="6.1.1.4" evidence="8"/>
<dbReference type="GO" id="GO:0002161">
    <property type="term" value="F:aminoacyl-tRNA deacylase activity"/>
    <property type="evidence" value="ECO:0007669"/>
    <property type="project" value="InterPro"/>
</dbReference>
<protein>
    <recommendedName>
        <fullName evidence="8">Leucine--tRNA ligase</fullName>
        <ecNumber evidence="8">6.1.1.4</ecNumber>
    </recommendedName>
    <alternativeName>
        <fullName evidence="8">Leucyl-tRNA synthetase</fullName>
        <shortName evidence="8">LeuRS</shortName>
    </alternativeName>
</protein>
<dbReference type="CDD" id="cd07959">
    <property type="entry name" value="Anticodon_Ia_Leu_AEc"/>
    <property type="match status" value="1"/>
</dbReference>
<keyword evidence="6 8" id="KW-0648">Protein biosynthesis</keyword>
<dbReference type="RefSeq" id="WP_125740267.1">
    <property type="nucleotide sequence ID" value="NZ_RCOR01000001.1"/>
</dbReference>
<dbReference type="SUPFAM" id="SSF50677">
    <property type="entry name" value="ValRS/IleRS/LeuRS editing domain"/>
    <property type="match status" value="1"/>
</dbReference>
<reference evidence="12 13" key="1">
    <citation type="submission" date="2018-10" db="EMBL/GenBank/DDBJ databases">
        <title>Co-occurring genomic capacity for anaerobic methane metabolism and dissimilatory sulfite reduction discovered in the Korarchaeota.</title>
        <authorList>
            <person name="Mckay L.J."/>
            <person name="Dlakic M."/>
            <person name="Fields M.W."/>
            <person name="Delmont T.O."/>
            <person name="Eren A.M."/>
            <person name="Jay Z.J."/>
            <person name="Klingelsmith K.B."/>
            <person name="Rusch D.B."/>
            <person name="Inskeep W.P."/>
        </authorList>
    </citation>
    <scope>NUCLEOTIDE SEQUENCE [LARGE SCALE GENOMIC DNA]</scope>
    <source>
        <strain evidence="12 13">WS</strain>
    </source>
</reference>
<dbReference type="Gene3D" id="3.40.50.620">
    <property type="entry name" value="HUPs"/>
    <property type="match status" value="1"/>
</dbReference>
<feature type="binding site" evidence="8">
    <location>
        <position position="636"/>
    </location>
    <ligand>
        <name>ATP</name>
        <dbReference type="ChEBI" id="CHEBI:30616"/>
    </ligand>
</feature>
<comment type="caution">
    <text evidence="12">The sequence shown here is derived from an EMBL/GenBank/DDBJ whole genome shotgun (WGS) entry which is preliminary data.</text>
</comment>
<keyword evidence="4 8" id="KW-0547">Nucleotide-binding</keyword>
<dbReference type="GO" id="GO:0006429">
    <property type="term" value="P:leucyl-tRNA aminoacylation"/>
    <property type="evidence" value="ECO:0007669"/>
    <property type="project" value="UniProtKB-UniRule"/>
</dbReference>
<dbReference type="GO" id="GO:0005524">
    <property type="term" value="F:ATP binding"/>
    <property type="evidence" value="ECO:0007669"/>
    <property type="project" value="UniProtKB-UniRule"/>
</dbReference>
<name>A0A429GB01_9CREN</name>
<evidence type="ECO:0000259" key="10">
    <source>
        <dbReference type="Pfam" id="PF00133"/>
    </source>
</evidence>